<dbReference type="Proteomes" id="UP001165079">
    <property type="component" value="Unassembled WGS sequence"/>
</dbReference>
<feature type="chain" id="PRO_5040745801" evidence="1">
    <location>
        <begin position="23"/>
        <end position="179"/>
    </location>
</feature>
<dbReference type="AlphaFoldDB" id="A0A9W6W2V1"/>
<evidence type="ECO:0000313" key="3">
    <source>
        <dbReference type="Proteomes" id="UP001165079"/>
    </source>
</evidence>
<name>A0A9W6W2V1_9ACTN</name>
<sequence>MLRLPRLAAAVTSLAAATLLLSACSGLSDGEREEYTRLAARMGVPLDYIWVLDLRSLSHGKTGDPGVFGESSFEDHYSTPDGSPVRLTVDSTVMDDASCPGIPIAGVSSSVQCVAEDGGWLRTTGLSTEFAEERDGVLVRVTVDEANAAVAKDAVKSARPADADELEDMLAKYRTDDEK</sequence>
<dbReference type="RefSeq" id="WP_285662528.1">
    <property type="nucleotide sequence ID" value="NZ_BSTX01000001.1"/>
</dbReference>
<dbReference type="EMBL" id="BSTX01000001">
    <property type="protein sequence ID" value="GLZ77422.1"/>
    <property type="molecule type" value="Genomic_DNA"/>
</dbReference>
<dbReference type="PROSITE" id="PS51257">
    <property type="entry name" value="PROKAR_LIPOPROTEIN"/>
    <property type="match status" value="1"/>
</dbReference>
<feature type="signal peptide" evidence="1">
    <location>
        <begin position="1"/>
        <end position="22"/>
    </location>
</feature>
<gene>
    <name evidence="2" type="ORF">Afil01_22290</name>
</gene>
<keyword evidence="3" id="KW-1185">Reference proteome</keyword>
<accession>A0A9W6W2V1</accession>
<reference evidence="2" key="1">
    <citation type="submission" date="2023-03" db="EMBL/GenBank/DDBJ databases">
        <title>Actinorhabdospora filicis NBRC 111898.</title>
        <authorList>
            <person name="Ichikawa N."/>
            <person name="Sato H."/>
            <person name="Tonouchi N."/>
        </authorList>
    </citation>
    <scope>NUCLEOTIDE SEQUENCE</scope>
    <source>
        <strain evidence="2">NBRC 111898</strain>
    </source>
</reference>
<keyword evidence="1" id="KW-0732">Signal</keyword>
<comment type="caution">
    <text evidence="2">The sequence shown here is derived from an EMBL/GenBank/DDBJ whole genome shotgun (WGS) entry which is preliminary data.</text>
</comment>
<protein>
    <submittedName>
        <fullName evidence="2">Uncharacterized protein</fullName>
    </submittedName>
</protein>
<proteinExistence type="predicted"/>
<organism evidence="2 3">
    <name type="scientific">Actinorhabdospora filicis</name>
    <dbReference type="NCBI Taxonomy" id="1785913"/>
    <lineage>
        <taxon>Bacteria</taxon>
        <taxon>Bacillati</taxon>
        <taxon>Actinomycetota</taxon>
        <taxon>Actinomycetes</taxon>
        <taxon>Micromonosporales</taxon>
        <taxon>Micromonosporaceae</taxon>
        <taxon>Actinorhabdospora</taxon>
    </lineage>
</organism>
<evidence type="ECO:0000256" key="1">
    <source>
        <dbReference type="SAM" id="SignalP"/>
    </source>
</evidence>
<evidence type="ECO:0000313" key="2">
    <source>
        <dbReference type="EMBL" id="GLZ77422.1"/>
    </source>
</evidence>